<keyword evidence="3" id="KW-0862">Zinc</keyword>
<dbReference type="AlphaFoldDB" id="A0A835I7Z9"/>
<dbReference type="GO" id="GO:0008270">
    <property type="term" value="F:zinc ion binding"/>
    <property type="evidence" value="ECO:0007669"/>
    <property type="project" value="UniProtKB-KW"/>
</dbReference>
<dbReference type="Pfam" id="PF07496">
    <property type="entry name" value="zf-CW"/>
    <property type="match status" value="1"/>
</dbReference>
<evidence type="ECO:0000313" key="7">
    <source>
        <dbReference type="Proteomes" id="UP000631114"/>
    </source>
</evidence>
<dbReference type="PROSITE" id="PS51050">
    <property type="entry name" value="ZF_CW"/>
    <property type="match status" value="1"/>
</dbReference>
<organism evidence="6 7">
    <name type="scientific">Coptis chinensis</name>
    <dbReference type="NCBI Taxonomy" id="261450"/>
    <lineage>
        <taxon>Eukaryota</taxon>
        <taxon>Viridiplantae</taxon>
        <taxon>Streptophyta</taxon>
        <taxon>Embryophyta</taxon>
        <taxon>Tracheophyta</taxon>
        <taxon>Spermatophyta</taxon>
        <taxon>Magnoliopsida</taxon>
        <taxon>Ranunculales</taxon>
        <taxon>Ranunculaceae</taxon>
        <taxon>Coptidoideae</taxon>
        <taxon>Coptis</taxon>
    </lineage>
</organism>
<name>A0A835I7Z9_9MAGN</name>
<feature type="domain" description="CW-type" evidence="5">
    <location>
        <begin position="147"/>
        <end position="197"/>
    </location>
</feature>
<gene>
    <name evidence="6" type="ORF">IFM89_035822</name>
</gene>
<evidence type="ECO:0000259" key="5">
    <source>
        <dbReference type="PROSITE" id="PS51050"/>
    </source>
</evidence>
<dbReference type="PANTHER" id="PTHR46245:SF10">
    <property type="entry name" value="B3 DOMAIN-CONTAINING TRANSCRIPTION FACTOR VAL3"/>
    <property type="match status" value="1"/>
</dbReference>
<dbReference type="EMBL" id="JADFTS010000004">
    <property type="protein sequence ID" value="KAF9611837.1"/>
    <property type="molecule type" value="Genomic_DNA"/>
</dbReference>
<accession>A0A835I7Z9</accession>
<protein>
    <recommendedName>
        <fullName evidence="5">CW-type domain-containing protein</fullName>
    </recommendedName>
</protein>
<proteinExistence type="predicted"/>
<reference evidence="6 7" key="1">
    <citation type="submission" date="2020-10" db="EMBL/GenBank/DDBJ databases">
        <title>The Coptis chinensis genome and diversification of protoberbering-type alkaloids.</title>
        <authorList>
            <person name="Wang B."/>
            <person name="Shu S."/>
            <person name="Song C."/>
            <person name="Liu Y."/>
        </authorList>
    </citation>
    <scope>NUCLEOTIDE SEQUENCE [LARGE SCALE GENOMIC DNA]</scope>
    <source>
        <strain evidence="6">HL-2020</strain>
        <tissue evidence="6">Leaf</tissue>
    </source>
</reference>
<feature type="region of interest" description="Disordered" evidence="4">
    <location>
        <begin position="203"/>
        <end position="227"/>
    </location>
</feature>
<evidence type="ECO:0000256" key="4">
    <source>
        <dbReference type="SAM" id="MobiDB-lite"/>
    </source>
</evidence>
<evidence type="ECO:0000313" key="6">
    <source>
        <dbReference type="EMBL" id="KAF9611837.1"/>
    </source>
</evidence>
<keyword evidence="1" id="KW-0479">Metal-binding</keyword>
<feature type="region of interest" description="Disordered" evidence="4">
    <location>
        <begin position="358"/>
        <end position="425"/>
    </location>
</feature>
<evidence type="ECO:0000256" key="1">
    <source>
        <dbReference type="ARBA" id="ARBA00022723"/>
    </source>
</evidence>
<feature type="non-terminal residue" evidence="6">
    <location>
        <position position="452"/>
    </location>
</feature>
<keyword evidence="2" id="KW-0863">Zinc-finger</keyword>
<feature type="compositionally biased region" description="Basic and acidic residues" evidence="4">
    <location>
        <begin position="300"/>
        <end position="309"/>
    </location>
</feature>
<evidence type="ECO:0000256" key="2">
    <source>
        <dbReference type="ARBA" id="ARBA00022771"/>
    </source>
</evidence>
<dbReference type="Proteomes" id="UP000631114">
    <property type="component" value="Unassembled WGS sequence"/>
</dbReference>
<dbReference type="InterPro" id="IPR011124">
    <property type="entry name" value="Znf_CW"/>
</dbReference>
<feature type="region of interest" description="Disordered" evidence="4">
    <location>
        <begin position="300"/>
        <end position="335"/>
    </location>
</feature>
<dbReference type="OrthoDB" id="757982at2759"/>
<dbReference type="PANTHER" id="PTHR46245">
    <property type="entry name" value="B3 DOMAIN-CONTAINING PROTEIN OS07G0563300"/>
    <property type="match status" value="1"/>
</dbReference>
<feature type="region of interest" description="Disordered" evidence="4">
    <location>
        <begin position="18"/>
        <end position="44"/>
    </location>
</feature>
<dbReference type="Gene3D" id="3.30.40.100">
    <property type="match status" value="1"/>
</dbReference>
<evidence type="ECO:0000256" key="3">
    <source>
        <dbReference type="ARBA" id="ARBA00022833"/>
    </source>
</evidence>
<keyword evidence="7" id="KW-1185">Reference proteome</keyword>
<comment type="caution">
    <text evidence="6">The sequence shown here is derived from an EMBL/GenBank/DDBJ whole genome shotgun (WGS) entry which is preliminary data.</text>
</comment>
<sequence length="452" mass="49895">TFSRIDPDGKLVMGFRKTSIAPDSNQENRKLKTGNGVSKAAEGSFKETNTWSEVDKSGYIAKDALRAKSSLAPGKRKSSTLGSKSKRLQIENEDLVELKITWEEAQGLLRPPLDRIPTFMVVDGHDFEEYEDAPIVGKPTIFTTNNFGDKIPWVQCEECSKWRKLPVDASIPSKWTCSDNLWDPKRSLCSSDQELTEEELHDLLNSSNNAPPKKTKSGKNDSDAVEGSEGLDTLANLAILGEVEAVPSSAQPPTTKHPRHRPGCTCIVCIQPPSGKGPKHSETCICNVCLTVRRRFRTLMERRGKRPPENESGTNRKKQHLSEKPEQLGDVPMSSNTNSELIQEMLVYGIADDDYQRPSSPFKGGIDLNIQPEREDESSPVSGSGSMKFLRDPTNLYHKKQRLESSSITRGLDQLEPCGDGSEVGADKLVTSVSRSCDRKDGIVDPSVPQSV</sequence>